<accession>A0A6C0F731</accession>
<evidence type="ECO:0000256" key="5">
    <source>
        <dbReference type="SAM" id="MobiDB-lite"/>
    </source>
</evidence>
<dbReference type="PROSITE" id="PS00039">
    <property type="entry name" value="DEAD_ATP_HELICASE"/>
    <property type="match status" value="1"/>
</dbReference>
<feature type="domain" description="Helicase ATP-binding" evidence="6">
    <location>
        <begin position="57"/>
        <end position="227"/>
    </location>
</feature>
<dbReference type="PANTHER" id="PTHR47959:SF1">
    <property type="entry name" value="ATP-DEPENDENT RNA HELICASE DBPA"/>
    <property type="match status" value="1"/>
</dbReference>
<dbReference type="Gene3D" id="3.40.50.300">
    <property type="entry name" value="P-loop containing nucleotide triphosphate hydrolases"/>
    <property type="match status" value="2"/>
</dbReference>
<keyword evidence="1" id="KW-0547">Nucleotide-binding</keyword>
<evidence type="ECO:0000256" key="2">
    <source>
        <dbReference type="ARBA" id="ARBA00022801"/>
    </source>
</evidence>
<dbReference type="PROSITE" id="PS51192">
    <property type="entry name" value="HELICASE_ATP_BIND_1"/>
    <property type="match status" value="1"/>
</dbReference>
<dbReference type="PANTHER" id="PTHR47959">
    <property type="entry name" value="ATP-DEPENDENT RNA HELICASE RHLE-RELATED"/>
    <property type="match status" value="1"/>
</dbReference>
<dbReference type="Pfam" id="PF00271">
    <property type="entry name" value="Helicase_C"/>
    <property type="match status" value="1"/>
</dbReference>
<dbReference type="GO" id="GO:0016787">
    <property type="term" value="F:hydrolase activity"/>
    <property type="evidence" value="ECO:0007669"/>
    <property type="project" value="UniProtKB-KW"/>
</dbReference>
<dbReference type="InterPro" id="IPR027417">
    <property type="entry name" value="P-loop_NTPase"/>
</dbReference>
<protein>
    <recommendedName>
        <fullName evidence="10">Helicase</fullName>
    </recommendedName>
</protein>
<dbReference type="SMART" id="SM00487">
    <property type="entry name" value="DEXDc"/>
    <property type="match status" value="1"/>
</dbReference>
<dbReference type="GO" id="GO:0005524">
    <property type="term" value="F:ATP binding"/>
    <property type="evidence" value="ECO:0007669"/>
    <property type="project" value="UniProtKB-KW"/>
</dbReference>
<evidence type="ECO:0000256" key="1">
    <source>
        <dbReference type="ARBA" id="ARBA00022741"/>
    </source>
</evidence>
<dbReference type="GO" id="GO:0003676">
    <property type="term" value="F:nucleic acid binding"/>
    <property type="evidence" value="ECO:0007669"/>
    <property type="project" value="InterPro"/>
</dbReference>
<feature type="domain" description="Helicase C-terminal" evidence="7">
    <location>
        <begin position="255"/>
        <end position="399"/>
    </location>
</feature>
<feature type="compositionally biased region" description="Polar residues" evidence="5">
    <location>
        <begin position="16"/>
        <end position="25"/>
    </location>
</feature>
<proteinExistence type="predicted"/>
<keyword evidence="2" id="KW-0378">Hydrolase</keyword>
<keyword evidence="3" id="KW-0347">Helicase</keyword>
<sequence>MNFKEGQKYRGDLKTSEQSNHNMSGESFDTLGIHANILRGVYGYGFEKPSQIQVKAIPEIIKGGDVVAQAQSGTGKTGAFTIGSLSRIDDTSQTTQVLILTPTRELSEQVYTVVKEITGYTKITCVQCVGGTNVSLCSEDLSRLPHVVIATPGRAIDMIHRGKLATEFLKTVVMDEADEMLSQGFLESVQTILKSVPKTSQICLFSATLPEEVLCLTSHFMNDPSQILVKHEELTLEGIQQYFVNVKRSEWKYDVIVDLYDTISVNQCIVYINNKQRILEMYHRLCDNNFPVEYITGDRIGAERKEIMEQFRSGQIRILLSTDLLARGIDIQQLSLVINYDLPREKETYIHRIGRSGRYGRKGVAINLVGDRDLEYLKHIETYYDTKIEEMPANIADLVG</sequence>
<dbReference type="PROSITE" id="PS51194">
    <property type="entry name" value="HELICASE_CTER"/>
    <property type="match status" value="1"/>
</dbReference>
<name>A0A6C0F731_9ZZZZ</name>
<dbReference type="PROSITE" id="PS51195">
    <property type="entry name" value="Q_MOTIF"/>
    <property type="match status" value="1"/>
</dbReference>
<dbReference type="Pfam" id="PF00270">
    <property type="entry name" value="DEAD"/>
    <property type="match status" value="1"/>
</dbReference>
<dbReference type="InterPro" id="IPR014001">
    <property type="entry name" value="Helicase_ATP-bd"/>
</dbReference>
<evidence type="ECO:0008006" key="10">
    <source>
        <dbReference type="Google" id="ProtNLM"/>
    </source>
</evidence>
<feature type="domain" description="DEAD-box RNA helicase Q" evidence="8">
    <location>
        <begin position="26"/>
        <end position="54"/>
    </location>
</feature>
<dbReference type="SUPFAM" id="SSF52540">
    <property type="entry name" value="P-loop containing nucleoside triphosphate hydrolases"/>
    <property type="match status" value="1"/>
</dbReference>
<dbReference type="GO" id="GO:0003724">
    <property type="term" value="F:RNA helicase activity"/>
    <property type="evidence" value="ECO:0007669"/>
    <property type="project" value="InterPro"/>
</dbReference>
<dbReference type="CDD" id="cd18787">
    <property type="entry name" value="SF2_C_DEAD"/>
    <property type="match status" value="1"/>
</dbReference>
<organism evidence="9">
    <name type="scientific">viral metagenome</name>
    <dbReference type="NCBI Taxonomy" id="1070528"/>
    <lineage>
        <taxon>unclassified sequences</taxon>
        <taxon>metagenomes</taxon>
        <taxon>organismal metagenomes</taxon>
    </lineage>
</organism>
<dbReference type="InterPro" id="IPR014014">
    <property type="entry name" value="RNA_helicase_DEAD_Q_motif"/>
</dbReference>
<evidence type="ECO:0000259" key="7">
    <source>
        <dbReference type="PROSITE" id="PS51194"/>
    </source>
</evidence>
<evidence type="ECO:0000256" key="3">
    <source>
        <dbReference type="ARBA" id="ARBA00022806"/>
    </source>
</evidence>
<evidence type="ECO:0000259" key="8">
    <source>
        <dbReference type="PROSITE" id="PS51195"/>
    </source>
</evidence>
<dbReference type="InterPro" id="IPR011545">
    <property type="entry name" value="DEAD/DEAH_box_helicase_dom"/>
</dbReference>
<dbReference type="InterPro" id="IPR050079">
    <property type="entry name" value="DEAD_box_RNA_helicase"/>
</dbReference>
<evidence type="ECO:0000256" key="4">
    <source>
        <dbReference type="ARBA" id="ARBA00022840"/>
    </source>
</evidence>
<evidence type="ECO:0000313" key="9">
    <source>
        <dbReference type="EMBL" id="QHT36904.1"/>
    </source>
</evidence>
<dbReference type="SMART" id="SM00490">
    <property type="entry name" value="HELICc"/>
    <property type="match status" value="1"/>
</dbReference>
<feature type="region of interest" description="Disordered" evidence="5">
    <location>
        <begin position="1"/>
        <end position="25"/>
    </location>
</feature>
<feature type="compositionally biased region" description="Basic and acidic residues" evidence="5">
    <location>
        <begin position="1"/>
        <end position="15"/>
    </location>
</feature>
<keyword evidence="4" id="KW-0067">ATP-binding</keyword>
<dbReference type="InterPro" id="IPR000629">
    <property type="entry name" value="RNA-helicase_DEAD-box_CS"/>
</dbReference>
<dbReference type="GO" id="GO:0005829">
    <property type="term" value="C:cytosol"/>
    <property type="evidence" value="ECO:0007669"/>
    <property type="project" value="TreeGrafter"/>
</dbReference>
<dbReference type="EMBL" id="MN738786">
    <property type="protein sequence ID" value="QHT36904.1"/>
    <property type="molecule type" value="Genomic_DNA"/>
</dbReference>
<evidence type="ECO:0000259" key="6">
    <source>
        <dbReference type="PROSITE" id="PS51192"/>
    </source>
</evidence>
<reference evidence="9" key="1">
    <citation type="journal article" date="2020" name="Nature">
        <title>Giant virus diversity and host interactions through global metagenomics.</title>
        <authorList>
            <person name="Schulz F."/>
            <person name="Roux S."/>
            <person name="Paez-Espino D."/>
            <person name="Jungbluth S."/>
            <person name="Walsh D.A."/>
            <person name="Denef V.J."/>
            <person name="McMahon K.D."/>
            <person name="Konstantinidis K.T."/>
            <person name="Eloe-Fadrosh E.A."/>
            <person name="Kyrpides N.C."/>
            <person name="Woyke T."/>
        </authorList>
    </citation>
    <scope>NUCLEOTIDE SEQUENCE</scope>
    <source>
        <strain evidence="9">GVMAG-S-ERX555967-130</strain>
    </source>
</reference>
<dbReference type="InterPro" id="IPR001650">
    <property type="entry name" value="Helicase_C-like"/>
</dbReference>
<dbReference type="AlphaFoldDB" id="A0A6C0F731"/>